<evidence type="ECO:0000259" key="4">
    <source>
        <dbReference type="PROSITE" id="PS50222"/>
    </source>
</evidence>
<dbReference type="PANTHER" id="PTHR23050">
    <property type="entry name" value="CALCIUM BINDING PROTEIN"/>
    <property type="match status" value="1"/>
</dbReference>
<keyword evidence="3" id="KW-0106">Calcium</keyword>
<dbReference type="Pfam" id="PF13499">
    <property type="entry name" value="EF-hand_7"/>
    <property type="match status" value="1"/>
</dbReference>
<protein>
    <recommendedName>
        <fullName evidence="4">EF-hand domain-containing protein</fullName>
    </recommendedName>
</protein>
<comment type="similarity">
    <text evidence="1">Belongs to the centrin family.</text>
</comment>
<comment type="caution">
    <text evidence="5">The sequence shown here is derived from an EMBL/GenBank/DDBJ whole genome shotgun (WGS) entry which is preliminary data.</text>
</comment>
<dbReference type="GO" id="GO:0043226">
    <property type="term" value="C:organelle"/>
    <property type="evidence" value="ECO:0007669"/>
    <property type="project" value="UniProtKB-ARBA"/>
</dbReference>
<evidence type="ECO:0000313" key="5">
    <source>
        <dbReference type="EMBL" id="KAG7401527.1"/>
    </source>
</evidence>
<accession>A0A8T1X5Z4</accession>
<keyword evidence="2" id="KW-0677">Repeat</keyword>
<dbReference type="InterPro" id="IPR018247">
    <property type="entry name" value="EF_Hand_1_Ca_BS"/>
</dbReference>
<proteinExistence type="inferred from homology"/>
<feature type="domain" description="EF-hand" evidence="4">
    <location>
        <begin position="64"/>
        <end position="99"/>
    </location>
</feature>
<evidence type="ECO:0000313" key="6">
    <source>
        <dbReference type="Proteomes" id="UP000693981"/>
    </source>
</evidence>
<dbReference type="OrthoDB" id="102508at2759"/>
<dbReference type="InterPro" id="IPR050145">
    <property type="entry name" value="Centrin_CML-like"/>
</dbReference>
<feature type="domain" description="EF-hand" evidence="4">
    <location>
        <begin position="28"/>
        <end position="63"/>
    </location>
</feature>
<dbReference type="GO" id="GO:0005509">
    <property type="term" value="F:calcium ion binding"/>
    <property type="evidence" value="ECO:0007669"/>
    <property type="project" value="InterPro"/>
</dbReference>
<dbReference type="AlphaFoldDB" id="A0A8T1X5Z4"/>
<sequence>MKVKVNVGAAETWISALPESLKHEFSLEELEQMKQQFSDFDTSGDGSIAASELIVLMESMGIKTTLEEVQELIDKVDDNRSGELEYPEFVRLRGYTAMRLTPPDKLPLLSSLLRKQKLLVTRESLLSNALLLIVTTETNSTFMPKNSHDAVLHHNESCDPASRG</sequence>
<gene>
    <name evidence="5" type="ORF">PHYBOEH_000585</name>
</gene>
<dbReference type="FunFam" id="1.10.238.10:FF:000178">
    <property type="entry name" value="Calmodulin-2 A"/>
    <property type="match status" value="1"/>
</dbReference>
<dbReference type="PROSITE" id="PS00018">
    <property type="entry name" value="EF_HAND_1"/>
    <property type="match status" value="2"/>
</dbReference>
<dbReference type="SMART" id="SM00054">
    <property type="entry name" value="EFh"/>
    <property type="match status" value="2"/>
</dbReference>
<keyword evidence="6" id="KW-1185">Reference proteome</keyword>
<evidence type="ECO:0000256" key="2">
    <source>
        <dbReference type="ARBA" id="ARBA00022737"/>
    </source>
</evidence>
<dbReference type="EMBL" id="JAGDFL010000011">
    <property type="protein sequence ID" value="KAG7401527.1"/>
    <property type="molecule type" value="Genomic_DNA"/>
</dbReference>
<evidence type="ECO:0000256" key="3">
    <source>
        <dbReference type="ARBA" id="ARBA00022837"/>
    </source>
</evidence>
<evidence type="ECO:0000256" key="1">
    <source>
        <dbReference type="ARBA" id="ARBA00005253"/>
    </source>
</evidence>
<name>A0A8T1X5Z4_9STRA</name>
<dbReference type="InterPro" id="IPR002048">
    <property type="entry name" value="EF_hand_dom"/>
</dbReference>
<dbReference type="PROSITE" id="PS50222">
    <property type="entry name" value="EF_HAND_2"/>
    <property type="match status" value="2"/>
</dbReference>
<dbReference type="CDD" id="cd00051">
    <property type="entry name" value="EFh"/>
    <property type="match status" value="1"/>
</dbReference>
<dbReference type="Proteomes" id="UP000693981">
    <property type="component" value="Unassembled WGS sequence"/>
</dbReference>
<organism evidence="5 6">
    <name type="scientific">Phytophthora boehmeriae</name>
    <dbReference type="NCBI Taxonomy" id="109152"/>
    <lineage>
        <taxon>Eukaryota</taxon>
        <taxon>Sar</taxon>
        <taxon>Stramenopiles</taxon>
        <taxon>Oomycota</taxon>
        <taxon>Peronosporomycetes</taxon>
        <taxon>Peronosporales</taxon>
        <taxon>Peronosporaceae</taxon>
        <taxon>Phytophthora</taxon>
    </lineage>
</organism>
<reference evidence="5" key="1">
    <citation type="submission" date="2021-02" db="EMBL/GenBank/DDBJ databases">
        <authorList>
            <person name="Palmer J.M."/>
        </authorList>
    </citation>
    <scope>NUCLEOTIDE SEQUENCE</scope>
    <source>
        <strain evidence="5">SCRP23</strain>
    </source>
</reference>